<accession>E0XR09</accession>
<dbReference type="AlphaFoldDB" id="E0XR09"/>
<organism evidence="2">
    <name type="scientific">uncultured alpha proteobacterium HF0010_13E22</name>
    <dbReference type="NCBI Taxonomy" id="710801"/>
    <lineage>
        <taxon>Bacteria</taxon>
        <taxon>Pseudomonadati</taxon>
        <taxon>Pseudomonadota</taxon>
        <taxon>Alphaproteobacteria</taxon>
        <taxon>environmental samples</taxon>
    </lineage>
</organism>
<name>E0XR09_9PROT</name>
<sequence>MLGFPTDFCRRSPLSRPLYAGRFRQKTKGKPGEFRANGKKVKKAHF</sequence>
<feature type="compositionally biased region" description="Basic residues" evidence="1">
    <location>
        <begin position="37"/>
        <end position="46"/>
    </location>
</feature>
<reference evidence="2" key="1">
    <citation type="journal article" date="2011" name="Environ. Microbiol.">
        <title>Time-series analyses of Monterey Bay coastal microbial picoplankton using a 'genome proxy' microarray.</title>
        <authorList>
            <person name="Rich V.I."/>
            <person name="Pham V.D."/>
            <person name="Eppley J."/>
            <person name="Shi Y."/>
            <person name="DeLong E.F."/>
        </authorList>
    </citation>
    <scope>NUCLEOTIDE SEQUENCE</scope>
</reference>
<proteinExistence type="predicted"/>
<evidence type="ECO:0000256" key="1">
    <source>
        <dbReference type="SAM" id="MobiDB-lite"/>
    </source>
</evidence>
<protein>
    <submittedName>
        <fullName evidence="2">Uncharacterized protein</fullName>
    </submittedName>
</protein>
<dbReference type="EMBL" id="GU474848">
    <property type="protein sequence ID" value="ADI16850.1"/>
    <property type="molecule type" value="Genomic_DNA"/>
</dbReference>
<feature type="region of interest" description="Disordered" evidence="1">
    <location>
        <begin position="19"/>
        <end position="46"/>
    </location>
</feature>
<evidence type="ECO:0000313" key="2">
    <source>
        <dbReference type="EMBL" id="ADI16850.1"/>
    </source>
</evidence>